<dbReference type="GO" id="GO:0005789">
    <property type="term" value="C:endoplasmic reticulum membrane"/>
    <property type="evidence" value="ECO:0007669"/>
    <property type="project" value="UniProtKB-SubCell"/>
</dbReference>
<evidence type="ECO:0000256" key="1">
    <source>
        <dbReference type="ARBA" id="ARBA00004477"/>
    </source>
</evidence>
<evidence type="ECO:0000256" key="2">
    <source>
        <dbReference type="ARBA" id="ARBA00005377"/>
    </source>
</evidence>
<comment type="similarity">
    <text evidence="2">Belongs to the ERG28 family.</text>
</comment>
<dbReference type="EMBL" id="CP051142">
    <property type="protein sequence ID" value="QIX00607.1"/>
    <property type="molecule type" value="Genomic_DNA"/>
</dbReference>
<evidence type="ECO:0000256" key="11">
    <source>
        <dbReference type="ARBA" id="ARBA00023166"/>
    </source>
</evidence>
<gene>
    <name evidence="14" type="ORF">AMS68_006124</name>
</gene>
<keyword evidence="6" id="KW-0752">Steroid biosynthesis</keyword>
<evidence type="ECO:0000313" key="14">
    <source>
        <dbReference type="EMBL" id="QIX00607.1"/>
    </source>
</evidence>
<evidence type="ECO:0000256" key="12">
    <source>
        <dbReference type="ARBA" id="ARBA00023221"/>
    </source>
</evidence>
<evidence type="ECO:0000256" key="8">
    <source>
        <dbReference type="ARBA" id="ARBA00023011"/>
    </source>
</evidence>
<keyword evidence="12" id="KW-0753">Steroid metabolism</keyword>
<evidence type="ECO:0000256" key="6">
    <source>
        <dbReference type="ARBA" id="ARBA00022955"/>
    </source>
</evidence>
<evidence type="ECO:0000256" key="10">
    <source>
        <dbReference type="ARBA" id="ARBA00023136"/>
    </source>
</evidence>
<evidence type="ECO:0000256" key="4">
    <source>
        <dbReference type="ARBA" id="ARBA00022692"/>
    </source>
</evidence>
<comment type="subcellular location">
    <subcellularLocation>
        <location evidence="1">Endoplasmic reticulum membrane</location>
        <topology evidence="1">Multi-pass membrane protein</topology>
    </subcellularLocation>
</comment>
<keyword evidence="15" id="KW-1185">Reference proteome</keyword>
<keyword evidence="4" id="KW-0812">Transmembrane</keyword>
<keyword evidence="7" id="KW-1133">Transmembrane helix</keyword>
<feature type="compositionally biased region" description="Polar residues" evidence="13">
    <location>
        <begin position="186"/>
        <end position="195"/>
    </location>
</feature>
<accession>A0A6H0Y0S6</accession>
<dbReference type="OrthoDB" id="6485510at2759"/>
<protein>
    <recommendedName>
        <fullName evidence="16">Ergosterol biosynthesis protein</fullName>
    </recommendedName>
</protein>
<name>A0A6H0Y0S6_9PEZI</name>
<evidence type="ECO:0000313" key="15">
    <source>
        <dbReference type="Proteomes" id="UP000503462"/>
    </source>
</evidence>
<dbReference type="Proteomes" id="UP000503462">
    <property type="component" value="Chromosome 4"/>
</dbReference>
<proteinExistence type="inferred from homology"/>
<dbReference type="PANTHER" id="PTHR15451:SF19">
    <property type="entry name" value="ERGOSTEROL BIOSYNTHETIC PROTEIN 28 HOMOLOG"/>
    <property type="match status" value="1"/>
</dbReference>
<dbReference type="GO" id="GO:0016126">
    <property type="term" value="P:sterol biosynthetic process"/>
    <property type="evidence" value="ECO:0007669"/>
    <property type="project" value="UniProtKB-KW"/>
</dbReference>
<dbReference type="InterPro" id="IPR005352">
    <property type="entry name" value="Erg28"/>
</dbReference>
<keyword evidence="9" id="KW-0443">Lipid metabolism</keyword>
<keyword evidence="11" id="KW-1207">Sterol metabolism</keyword>
<evidence type="ECO:0000256" key="7">
    <source>
        <dbReference type="ARBA" id="ARBA00022989"/>
    </source>
</evidence>
<sequence>MASSITSYLPPGDGLLPKWLLFISIVSIGNSIQAYMSLSGTQQVYAGPSATTPTTGIPSKTIRAESLSPVTPLSARTFGTWTALSSIIRLYAAYRINEPVVYELALWTFGLAFAHFISEWLIFGTARWGRGLIGPIALKYASGQHLEAFVCGASRLRSLGVAVPPPSTPADQNTFPTSKKMFSRPTWDSNPQPSA</sequence>
<dbReference type="Pfam" id="PF03694">
    <property type="entry name" value="Erg28"/>
    <property type="match status" value="1"/>
</dbReference>
<dbReference type="PANTHER" id="PTHR15451">
    <property type="entry name" value="ERGOSTEROL BIOSYNTHETIC PROTEIN 28-RELATED"/>
    <property type="match status" value="1"/>
</dbReference>
<evidence type="ECO:0000256" key="13">
    <source>
        <dbReference type="SAM" id="MobiDB-lite"/>
    </source>
</evidence>
<dbReference type="GO" id="GO:0030674">
    <property type="term" value="F:protein-macromolecule adaptor activity"/>
    <property type="evidence" value="ECO:0007669"/>
    <property type="project" value="TreeGrafter"/>
</dbReference>
<keyword evidence="10" id="KW-0472">Membrane</keyword>
<evidence type="ECO:0008006" key="16">
    <source>
        <dbReference type="Google" id="ProtNLM"/>
    </source>
</evidence>
<organism evidence="14 15">
    <name type="scientific">Peltaster fructicola</name>
    <dbReference type="NCBI Taxonomy" id="286661"/>
    <lineage>
        <taxon>Eukaryota</taxon>
        <taxon>Fungi</taxon>
        <taxon>Dikarya</taxon>
        <taxon>Ascomycota</taxon>
        <taxon>Pezizomycotina</taxon>
        <taxon>Dothideomycetes</taxon>
        <taxon>Dothideomycetes incertae sedis</taxon>
        <taxon>Peltaster</taxon>
    </lineage>
</organism>
<keyword evidence="5" id="KW-0256">Endoplasmic reticulum</keyword>
<evidence type="ECO:0000256" key="5">
    <source>
        <dbReference type="ARBA" id="ARBA00022824"/>
    </source>
</evidence>
<feature type="region of interest" description="Disordered" evidence="13">
    <location>
        <begin position="163"/>
        <end position="195"/>
    </location>
</feature>
<evidence type="ECO:0000256" key="9">
    <source>
        <dbReference type="ARBA" id="ARBA00023098"/>
    </source>
</evidence>
<evidence type="ECO:0000256" key="3">
    <source>
        <dbReference type="ARBA" id="ARBA00022516"/>
    </source>
</evidence>
<dbReference type="AlphaFoldDB" id="A0A6H0Y0S6"/>
<reference evidence="14 15" key="1">
    <citation type="journal article" date="2016" name="Sci. Rep.">
        <title>Peltaster fructicola genome reveals evolution from an invasive phytopathogen to an ectophytic parasite.</title>
        <authorList>
            <person name="Xu C."/>
            <person name="Chen H."/>
            <person name="Gleason M.L."/>
            <person name="Xu J.R."/>
            <person name="Liu H."/>
            <person name="Zhang R."/>
            <person name="Sun G."/>
        </authorList>
    </citation>
    <scope>NUCLEOTIDE SEQUENCE [LARGE SCALE GENOMIC DNA]</scope>
    <source>
        <strain evidence="14 15">LNHT1506</strain>
    </source>
</reference>
<keyword evidence="8" id="KW-0756">Sterol biosynthesis</keyword>
<keyword evidence="3" id="KW-0444">Lipid biosynthesis</keyword>